<feature type="region of interest" description="Disordered" evidence="1">
    <location>
        <begin position="1"/>
        <end position="26"/>
    </location>
</feature>
<keyword evidence="3" id="KW-1185">Reference proteome</keyword>
<reference evidence="2" key="1">
    <citation type="submission" date="2023-06" db="EMBL/GenBank/DDBJ databases">
        <authorList>
            <consortium name="Lawrence Berkeley National Laboratory"/>
            <person name="Ahrendt S."/>
            <person name="Sahu N."/>
            <person name="Indic B."/>
            <person name="Wong-Bajracharya J."/>
            <person name="Merenyi Z."/>
            <person name="Ke H.-M."/>
            <person name="Monk M."/>
            <person name="Kocsube S."/>
            <person name="Drula E."/>
            <person name="Lipzen A."/>
            <person name="Balint B."/>
            <person name="Henrissat B."/>
            <person name="Andreopoulos B."/>
            <person name="Martin F.M."/>
            <person name="Harder C.B."/>
            <person name="Rigling D."/>
            <person name="Ford K.L."/>
            <person name="Foster G.D."/>
            <person name="Pangilinan J."/>
            <person name="Papanicolaou A."/>
            <person name="Barry K."/>
            <person name="LaButti K."/>
            <person name="Viragh M."/>
            <person name="Koriabine M."/>
            <person name="Yan M."/>
            <person name="Riley R."/>
            <person name="Champramary S."/>
            <person name="Plett K.L."/>
            <person name="Tsai I.J."/>
            <person name="Slot J."/>
            <person name="Sipos G."/>
            <person name="Plett J."/>
            <person name="Nagy L.G."/>
            <person name="Grigoriev I.V."/>
        </authorList>
    </citation>
    <scope>NUCLEOTIDE SEQUENCE</scope>
    <source>
        <strain evidence="2">HWK02</strain>
    </source>
</reference>
<name>A0AA39UHJ0_9AGAR</name>
<comment type="caution">
    <text evidence="2">The sequence shown here is derived from an EMBL/GenBank/DDBJ whole genome shotgun (WGS) entry which is preliminary data.</text>
</comment>
<feature type="compositionally biased region" description="Polar residues" evidence="1">
    <location>
        <begin position="1"/>
        <end position="19"/>
    </location>
</feature>
<accession>A0AA39UHJ0</accession>
<gene>
    <name evidence="2" type="ORF">EDD18DRAFT_1362372</name>
</gene>
<evidence type="ECO:0000313" key="2">
    <source>
        <dbReference type="EMBL" id="KAK0482834.1"/>
    </source>
</evidence>
<evidence type="ECO:0000313" key="3">
    <source>
        <dbReference type="Proteomes" id="UP001175228"/>
    </source>
</evidence>
<evidence type="ECO:0000256" key="1">
    <source>
        <dbReference type="SAM" id="MobiDB-lite"/>
    </source>
</evidence>
<organism evidence="2 3">
    <name type="scientific">Armillaria luteobubalina</name>
    <dbReference type="NCBI Taxonomy" id="153913"/>
    <lineage>
        <taxon>Eukaryota</taxon>
        <taxon>Fungi</taxon>
        <taxon>Dikarya</taxon>
        <taxon>Basidiomycota</taxon>
        <taxon>Agaricomycotina</taxon>
        <taxon>Agaricomycetes</taxon>
        <taxon>Agaricomycetidae</taxon>
        <taxon>Agaricales</taxon>
        <taxon>Marasmiineae</taxon>
        <taxon>Physalacriaceae</taxon>
        <taxon>Armillaria</taxon>
    </lineage>
</organism>
<dbReference type="EMBL" id="JAUEPU010000064">
    <property type="protein sequence ID" value="KAK0482834.1"/>
    <property type="molecule type" value="Genomic_DNA"/>
</dbReference>
<sequence length="66" mass="7156">MSSHAGDSTSELNASSQSEPIHAIDTVEPTPLYSNLYTPLEDIRMGGFMHSELATVFEEGVEEAVE</sequence>
<proteinExistence type="predicted"/>
<dbReference type="AlphaFoldDB" id="A0AA39UHJ0"/>
<dbReference type="Proteomes" id="UP001175228">
    <property type="component" value="Unassembled WGS sequence"/>
</dbReference>
<protein>
    <submittedName>
        <fullName evidence="2">Uncharacterized protein</fullName>
    </submittedName>
</protein>